<protein>
    <submittedName>
        <fullName evidence="4">DNA-binding protein HU</fullName>
    </submittedName>
</protein>
<dbReference type="AlphaFoldDB" id="A0A212IX60"/>
<evidence type="ECO:0000256" key="3">
    <source>
        <dbReference type="RuleBase" id="RU003939"/>
    </source>
</evidence>
<dbReference type="PRINTS" id="PR01727">
    <property type="entry name" value="DNABINDINGHU"/>
</dbReference>
<dbReference type="Gene3D" id="4.10.520.10">
    <property type="entry name" value="IHF-like DNA-binding proteins"/>
    <property type="match status" value="1"/>
</dbReference>
<proteinExistence type="inferred from homology"/>
<accession>A0A212IX60</accession>
<sequence length="91" mass="9671">MTKAELVQKMHAKSGLATKVQTEAALDALVAILNESMKKSEAVSLTGFGSFKVVARAARKGRNPRTGKEIAIKASKAVKFTPSKALKDSVK</sequence>
<organism evidence="4">
    <name type="scientific">uncultured delta proteobacterium</name>
    <dbReference type="NCBI Taxonomy" id="34034"/>
    <lineage>
        <taxon>Bacteria</taxon>
        <taxon>Deltaproteobacteria</taxon>
        <taxon>environmental samples</taxon>
    </lineage>
</organism>
<dbReference type="SUPFAM" id="SSF47729">
    <property type="entry name" value="IHF-like DNA-binding proteins"/>
    <property type="match status" value="1"/>
</dbReference>
<evidence type="ECO:0000256" key="1">
    <source>
        <dbReference type="ARBA" id="ARBA00023067"/>
    </source>
</evidence>
<gene>
    <name evidence="4" type="primary">hup</name>
    <name evidence="4" type="ORF">KL86DPRO_10247</name>
</gene>
<dbReference type="InterPro" id="IPR000119">
    <property type="entry name" value="Hist_DNA-bd"/>
</dbReference>
<dbReference type="PANTHER" id="PTHR33175">
    <property type="entry name" value="DNA-BINDING PROTEIN HU"/>
    <property type="match status" value="1"/>
</dbReference>
<dbReference type="GO" id="GO:0030527">
    <property type="term" value="F:structural constituent of chromatin"/>
    <property type="evidence" value="ECO:0007669"/>
    <property type="project" value="InterPro"/>
</dbReference>
<dbReference type="Pfam" id="PF00216">
    <property type="entry name" value="Bac_DNA_binding"/>
    <property type="match status" value="1"/>
</dbReference>
<evidence type="ECO:0000256" key="2">
    <source>
        <dbReference type="ARBA" id="ARBA00023125"/>
    </source>
</evidence>
<dbReference type="GO" id="GO:0003677">
    <property type="term" value="F:DNA binding"/>
    <property type="evidence" value="ECO:0007669"/>
    <property type="project" value="UniProtKB-KW"/>
</dbReference>
<dbReference type="InterPro" id="IPR010992">
    <property type="entry name" value="IHF-like_DNA-bd_dom_sf"/>
</dbReference>
<name>A0A212IX60_9DELT</name>
<dbReference type="CDD" id="cd13831">
    <property type="entry name" value="HU"/>
    <property type="match status" value="1"/>
</dbReference>
<dbReference type="PROSITE" id="PS00045">
    <property type="entry name" value="HISTONE_LIKE"/>
    <property type="match status" value="1"/>
</dbReference>
<reference evidence="4" key="1">
    <citation type="submission" date="2016-04" db="EMBL/GenBank/DDBJ databases">
        <authorList>
            <person name="Evans L.H."/>
            <person name="Alamgir A."/>
            <person name="Owens N."/>
            <person name="Weber N.D."/>
            <person name="Virtaneva K."/>
            <person name="Barbian K."/>
            <person name="Babar A."/>
            <person name="Rosenke K."/>
        </authorList>
    </citation>
    <scope>NUCLEOTIDE SEQUENCE</scope>
    <source>
        <strain evidence="4">86</strain>
    </source>
</reference>
<dbReference type="PANTHER" id="PTHR33175:SF3">
    <property type="entry name" value="DNA-BINDING PROTEIN HU-BETA"/>
    <property type="match status" value="1"/>
</dbReference>
<dbReference type="GO" id="GO:0030261">
    <property type="term" value="P:chromosome condensation"/>
    <property type="evidence" value="ECO:0007669"/>
    <property type="project" value="UniProtKB-KW"/>
</dbReference>
<comment type="similarity">
    <text evidence="3">Belongs to the bacterial histone-like protein family.</text>
</comment>
<dbReference type="SMART" id="SM00411">
    <property type="entry name" value="BHL"/>
    <property type="match status" value="1"/>
</dbReference>
<dbReference type="InterPro" id="IPR020816">
    <property type="entry name" value="Histone-like_DNA-bd_CS"/>
</dbReference>
<keyword evidence="2 4" id="KW-0238">DNA-binding</keyword>
<dbReference type="EMBL" id="FLUQ01000001">
    <property type="protein sequence ID" value="SBV91776.1"/>
    <property type="molecule type" value="Genomic_DNA"/>
</dbReference>
<evidence type="ECO:0000313" key="4">
    <source>
        <dbReference type="EMBL" id="SBV91776.1"/>
    </source>
</evidence>
<keyword evidence="1" id="KW-0226">DNA condensation</keyword>